<keyword evidence="4" id="KW-1185">Reference proteome</keyword>
<feature type="signal peptide" evidence="1">
    <location>
        <begin position="1"/>
        <end position="19"/>
    </location>
</feature>
<protein>
    <submittedName>
        <fullName evidence="3">Uncharacterized protein</fullName>
    </submittedName>
</protein>
<gene>
    <name evidence="3" type="ORF">T440DRAFT_473679</name>
    <name evidence="2" type="ORF">T440DRAFT_473801</name>
</gene>
<evidence type="ECO:0000256" key="1">
    <source>
        <dbReference type="SAM" id="SignalP"/>
    </source>
</evidence>
<name>A0A6A7AP67_9PLEO</name>
<evidence type="ECO:0000313" key="4">
    <source>
        <dbReference type="Proteomes" id="UP000799423"/>
    </source>
</evidence>
<organism evidence="3 4">
    <name type="scientific">Plenodomus tracheiphilus IPT5</name>
    <dbReference type="NCBI Taxonomy" id="1408161"/>
    <lineage>
        <taxon>Eukaryota</taxon>
        <taxon>Fungi</taxon>
        <taxon>Dikarya</taxon>
        <taxon>Ascomycota</taxon>
        <taxon>Pezizomycotina</taxon>
        <taxon>Dothideomycetes</taxon>
        <taxon>Pleosporomycetidae</taxon>
        <taxon>Pleosporales</taxon>
        <taxon>Pleosporineae</taxon>
        <taxon>Leptosphaeriaceae</taxon>
        <taxon>Plenodomus</taxon>
    </lineage>
</organism>
<proteinExistence type="predicted"/>
<evidence type="ECO:0000313" key="2">
    <source>
        <dbReference type="EMBL" id="KAF2843935.1"/>
    </source>
</evidence>
<evidence type="ECO:0000313" key="3">
    <source>
        <dbReference type="EMBL" id="KAF2844078.1"/>
    </source>
</evidence>
<dbReference type="EMBL" id="MU006424">
    <property type="protein sequence ID" value="KAF2844078.1"/>
    <property type="molecule type" value="Genomic_DNA"/>
</dbReference>
<keyword evidence="1" id="KW-0732">Signal</keyword>
<reference evidence="3" key="1">
    <citation type="submission" date="2020-01" db="EMBL/GenBank/DDBJ databases">
        <authorList>
            <consortium name="DOE Joint Genome Institute"/>
            <person name="Haridas S."/>
            <person name="Albert R."/>
            <person name="Binder M."/>
            <person name="Bloem J."/>
            <person name="Labutti K."/>
            <person name="Salamov A."/>
            <person name="Andreopoulos B."/>
            <person name="Baker S.E."/>
            <person name="Barry K."/>
            <person name="Bills G."/>
            <person name="Bluhm B.H."/>
            <person name="Cannon C."/>
            <person name="Castanera R."/>
            <person name="Culley D.E."/>
            <person name="Daum C."/>
            <person name="Ezra D."/>
            <person name="Gonzalez J.B."/>
            <person name="Henrissat B."/>
            <person name="Kuo A."/>
            <person name="Liang C."/>
            <person name="Lipzen A."/>
            <person name="Lutzoni F."/>
            <person name="Magnuson J."/>
            <person name="Mondo S."/>
            <person name="Nolan M."/>
            <person name="Ohm R."/>
            <person name="Pangilinan J."/>
            <person name="Park H.-J."/>
            <person name="Ramirez L."/>
            <person name="Alfaro M."/>
            <person name="Sun H."/>
            <person name="Tritt A."/>
            <person name="Yoshinaga Y."/>
            <person name="Zwiers L.-H."/>
            <person name="Turgeon B.G."/>
            <person name="Goodwin S.B."/>
            <person name="Spatafora J.W."/>
            <person name="Crous P.W."/>
            <person name="Grigoriev I.V."/>
        </authorList>
    </citation>
    <scope>NUCLEOTIDE SEQUENCE</scope>
    <source>
        <strain evidence="3">IPT5</strain>
    </source>
</reference>
<feature type="chain" id="PRO_5040607564" evidence="1">
    <location>
        <begin position="20"/>
        <end position="101"/>
    </location>
</feature>
<dbReference type="OrthoDB" id="4789509at2759"/>
<dbReference type="AlphaFoldDB" id="A0A6A7AP67"/>
<dbReference type="Proteomes" id="UP000799423">
    <property type="component" value="Unassembled WGS sequence"/>
</dbReference>
<sequence>MKVFQTLAITLLSPTIVSAWLCNCYQVSNPDLKASGHFCDPKGGAYCYDHKLGVQACILNTPINDIDCANSYKKVVNGKLVPDPSWRAECEHYTGKCPKTG</sequence>
<dbReference type="EMBL" id="MU006466">
    <property type="protein sequence ID" value="KAF2843935.1"/>
    <property type="molecule type" value="Genomic_DNA"/>
</dbReference>
<accession>A0A6A7AP67</accession>